<evidence type="ECO:0000313" key="5">
    <source>
        <dbReference type="EMBL" id="KEA62874.1"/>
    </source>
</evidence>
<dbReference type="InterPro" id="IPR001387">
    <property type="entry name" value="Cro/C1-type_HTH"/>
</dbReference>
<dbReference type="SUPFAM" id="SSF47413">
    <property type="entry name" value="lambda repressor-like DNA-binding domains"/>
    <property type="match status" value="1"/>
</dbReference>
<dbReference type="Proteomes" id="UP000028252">
    <property type="component" value="Unassembled WGS sequence"/>
</dbReference>
<dbReference type="SUPFAM" id="SSF51182">
    <property type="entry name" value="RmlC-like cupins"/>
    <property type="match status" value="1"/>
</dbReference>
<organism evidence="5 6">
    <name type="scientific">Marinobacterium lacunae</name>
    <dbReference type="NCBI Taxonomy" id="1232683"/>
    <lineage>
        <taxon>Bacteria</taxon>
        <taxon>Pseudomonadati</taxon>
        <taxon>Pseudomonadota</taxon>
        <taxon>Gammaproteobacteria</taxon>
        <taxon>Oceanospirillales</taxon>
        <taxon>Oceanospirillaceae</taxon>
        <taxon>Marinobacterium</taxon>
    </lineage>
</organism>
<keyword evidence="1" id="KW-0805">Transcription regulation</keyword>
<accession>A0A081FWG9</accession>
<dbReference type="PROSITE" id="PS50943">
    <property type="entry name" value="HTH_CROC1"/>
    <property type="match status" value="1"/>
</dbReference>
<dbReference type="AlphaFoldDB" id="A0A081FWG9"/>
<evidence type="ECO:0000313" key="6">
    <source>
        <dbReference type="Proteomes" id="UP000028252"/>
    </source>
</evidence>
<dbReference type="InterPro" id="IPR011051">
    <property type="entry name" value="RmlC_Cupin_sf"/>
</dbReference>
<dbReference type="STRING" id="1232683.ADIMK_2983"/>
<dbReference type="PANTHER" id="PTHR46797">
    <property type="entry name" value="HTH-TYPE TRANSCRIPTIONAL REGULATOR"/>
    <property type="match status" value="1"/>
</dbReference>
<dbReference type="InterPro" id="IPR050807">
    <property type="entry name" value="TransReg_Diox_bact_type"/>
</dbReference>
<dbReference type="GO" id="GO:0005829">
    <property type="term" value="C:cytosol"/>
    <property type="evidence" value="ECO:0007669"/>
    <property type="project" value="TreeGrafter"/>
</dbReference>
<name>A0A081FWG9_9GAMM</name>
<evidence type="ECO:0000259" key="4">
    <source>
        <dbReference type="PROSITE" id="PS50943"/>
    </source>
</evidence>
<gene>
    <name evidence="5" type="ORF">ADIMK_2983</name>
</gene>
<keyword evidence="3" id="KW-0804">Transcription</keyword>
<dbReference type="CDD" id="cd00093">
    <property type="entry name" value="HTH_XRE"/>
    <property type="match status" value="1"/>
</dbReference>
<keyword evidence="2" id="KW-0238">DNA-binding</keyword>
<protein>
    <submittedName>
        <fullName evidence="5">Transcriptional regulator yidN, Cro/CI family</fullName>
    </submittedName>
</protein>
<dbReference type="Gene3D" id="2.60.120.10">
    <property type="entry name" value="Jelly Rolls"/>
    <property type="match status" value="1"/>
</dbReference>
<dbReference type="Pfam" id="PF01381">
    <property type="entry name" value="HTH_3"/>
    <property type="match status" value="1"/>
</dbReference>
<proteinExistence type="predicted"/>
<dbReference type="InterPro" id="IPR014710">
    <property type="entry name" value="RmlC-like_jellyroll"/>
</dbReference>
<dbReference type="Gene3D" id="1.10.260.40">
    <property type="entry name" value="lambda repressor-like DNA-binding domains"/>
    <property type="match status" value="1"/>
</dbReference>
<reference evidence="5 6" key="1">
    <citation type="submission" date="2014-04" db="EMBL/GenBank/DDBJ databases">
        <title>Marinobacterium kochiensis sp. nov., isolated from sediment sample collected from Kochi backwaters in Kerala, India.</title>
        <authorList>
            <person name="Singh A."/>
            <person name="Pinnaka A.K."/>
        </authorList>
    </citation>
    <scope>NUCLEOTIDE SEQUENCE [LARGE SCALE GENOMIC DNA]</scope>
    <source>
        <strain evidence="5 6">AK27</strain>
    </source>
</reference>
<keyword evidence="6" id="KW-1185">Reference proteome</keyword>
<dbReference type="RefSeq" id="WP_368085839.1">
    <property type="nucleotide sequence ID" value="NZ_JMQN01000045.1"/>
</dbReference>
<dbReference type="GO" id="GO:0003700">
    <property type="term" value="F:DNA-binding transcription factor activity"/>
    <property type="evidence" value="ECO:0007669"/>
    <property type="project" value="TreeGrafter"/>
</dbReference>
<sequence>MSVDTMQDTSLQLGQTLKSKRQAMGWSLDRTAQETGVSKAMLGQIERGESSPTIATLWKIATGFNVALSEFTDPLDRQLDTELRQADQLRHQPAQDQMLVASLFPYDPALGYELFELTLLPGYERQSEPHAEGVTEAVIVIRGEMELLFDGQWHPMREGDAVRFAADRPHGYRNLGQTAAVFHNLIHYRHHRD</sequence>
<comment type="caution">
    <text evidence="5">The sequence shown here is derived from an EMBL/GenBank/DDBJ whole genome shotgun (WGS) entry which is preliminary data.</text>
</comment>
<dbReference type="PATRIC" id="fig|1232683.4.peg.2934"/>
<dbReference type="EMBL" id="JMQN01000045">
    <property type="protein sequence ID" value="KEA62874.1"/>
    <property type="molecule type" value="Genomic_DNA"/>
</dbReference>
<dbReference type="GO" id="GO:0003677">
    <property type="term" value="F:DNA binding"/>
    <property type="evidence" value="ECO:0007669"/>
    <property type="project" value="UniProtKB-KW"/>
</dbReference>
<dbReference type="SMART" id="SM00530">
    <property type="entry name" value="HTH_XRE"/>
    <property type="match status" value="1"/>
</dbReference>
<dbReference type="InterPro" id="IPR010982">
    <property type="entry name" value="Lambda_DNA-bd_dom_sf"/>
</dbReference>
<dbReference type="eggNOG" id="COG1396">
    <property type="taxonomic scope" value="Bacteria"/>
</dbReference>
<dbReference type="CDD" id="cd02209">
    <property type="entry name" value="cupin_XRE_C"/>
    <property type="match status" value="1"/>
</dbReference>
<dbReference type="InterPro" id="IPR013096">
    <property type="entry name" value="Cupin_2"/>
</dbReference>
<evidence type="ECO:0000256" key="3">
    <source>
        <dbReference type="ARBA" id="ARBA00023163"/>
    </source>
</evidence>
<dbReference type="PANTHER" id="PTHR46797:SF23">
    <property type="entry name" value="HTH-TYPE TRANSCRIPTIONAL REGULATOR SUTR"/>
    <property type="match status" value="1"/>
</dbReference>
<dbReference type="Pfam" id="PF07883">
    <property type="entry name" value="Cupin_2"/>
    <property type="match status" value="1"/>
</dbReference>
<evidence type="ECO:0000256" key="2">
    <source>
        <dbReference type="ARBA" id="ARBA00023125"/>
    </source>
</evidence>
<feature type="domain" description="HTH cro/C1-type" evidence="4">
    <location>
        <begin position="17"/>
        <end position="71"/>
    </location>
</feature>
<evidence type="ECO:0000256" key="1">
    <source>
        <dbReference type="ARBA" id="ARBA00023015"/>
    </source>
</evidence>